<keyword evidence="1" id="KW-1133">Transmembrane helix</keyword>
<feature type="non-terminal residue" evidence="2">
    <location>
        <position position="1"/>
    </location>
</feature>
<dbReference type="GO" id="GO:0005737">
    <property type="term" value="C:cytoplasm"/>
    <property type="evidence" value="ECO:0007669"/>
    <property type="project" value="GOC"/>
</dbReference>
<reference evidence="2" key="1">
    <citation type="journal article" date="2020" name="Nat. Commun.">
        <title>Large-scale genome sequencing of mycorrhizal fungi provides insights into the early evolution of symbiotic traits.</title>
        <authorList>
            <person name="Miyauchi S."/>
            <person name="Kiss E."/>
            <person name="Kuo A."/>
            <person name="Drula E."/>
            <person name="Kohler A."/>
            <person name="Sanchez-Garcia M."/>
            <person name="Morin E."/>
            <person name="Andreopoulos B."/>
            <person name="Barry K.W."/>
            <person name="Bonito G."/>
            <person name="Buee M."/>
            <person name="Carver A."/>
            <person name="Chen C."/>
            <person name="Cichocki N."/>
            <person name="Clum A."/>
            <person name="Culley D."/>
            <person name="Crous P.W."/>
            <person name="Fauchery L."/>
            <person name="Girlanda M."/>
            <person name="Hayes R.D."/>
            <person name="Keri Z."/>
            <person name="LaButti K."/>
            <person name="Lipzen A."/>
            <person name="Lombard V."/>
            <person name="Magnuson J."/>
            <person name="Maillard F."/>
            <person name="Murat C."/>
            <person name="Nolan M."/>
            <person name="Ohm R.A."/>
            <person name="Pangilinan J."/>
            <person name="Pereira M.F."/>
            <person name="Perotto S."/>
            <person name="Peter M."/>
            <person name="Pfister S."/>
            <person name="Riley R."/>
            <person name="Sitrit Y."/>
            <person name="Stielow J.B."/>
            <person name="Szollosi G."/>
            <person name="Zifcakova L."/>
            <person name="Stursova M."/>
            <person name="Spatafora J.W."/>
            <person name="Tedersoo L."/>
            <person name="Vaario L.M."/>
            <person name="Yamada A."/>
            <person name="Yan M."/>
            <person name="Wang P."/>
            <person name="Xu J."/>
            <person name="Bruns T."/>
            <person name="Baldrian P."/>
            <person name="Vilgalys R."/>
            <person name="Dunand C."/>
            <person name="Henrissat B."/>
            <person name="Grigoriev I.V."/>
            <person name="Hibbett D."/>
            <person name="Nagy L.G."/>
            <person name="Martin F.M."/>
        </authorList>
    </citation>
    <scope>NUCLEOTIDE SEQUENCE</scope>
    <source>
        <strain evidence="2">UH-Tt-Lm1</strain>
    </source>
</reference>
<protein>
    <submittedName>
        <fullName evidence="2">Uncharacterized protein</fullName>
    </submittedName>
</protein>
<gene>
    <name evidence="2" type="ORF">BJ322DRAFT_995297</name>
</gene>
<keyword evidence="1" id="KW-0812">Transmembrane</keyword>
<dbReference type="Gene3D" id="3.30.450.70">
    <property type="match status" value="1"/>
</dbReference>
<dbReference type="AlphaFoldDB" id="A0A9P6L4T7"/>
<dbReference type="Proteomes" id="UP000736335">
    <property type="component" value="Unassembled WGS sequence"/>
</dbReference>
<sequence>STNSTEFYLGLLYTMEGVAVCGYVTASKMKIIHVLSPSDTAVKNAEVVHVSLLNTLFSNAV</sequence>
<comment type="caution">
    <text evidence="2">The sequence shown here is derived from an EMBL/GenBank/DDBJ whole genome shotgun (WGS) entry which is preliminary data.</text>
</comment>
<dbReference type="InterPro" id="IPR006722">
    <property type="entry name" value="Sedlin"/>
</dbReference>
<proteinExistence type="predicted"/>
<keyword evidence="1" id="KW-0472">Membrane</keyword>
<keyword evidence="3" id="KW-1185">Reference proteome</keyword>
<dbReference type="Pfam" id="PF04628">
    <property type="entry name" value="Sedlin_N"/>
    <property type="match status" value="1"/>
</dbReference>
<feature type="non-terminal residue" evidence="2">
    <location>
        <position position="61"/>
    </location>
</feature>
<organism evidence="2 3">
    <name type="scientific">Thelephora terrestris</name>
    <dbReference type="NCBI Taxonomy" id="56493"/>
    <lineage>
        <taxon>Eukaryota</taxon>
        <taxon>Fungi</taxon>
        <taxon>Dikarya</taxon>
        <taxon>Basidiomycota</taxon>
        <taxon>Agaricomycotina</taxon>
        <taxon>Agaricomycetes</taxon>
        <taxon>Thelephorales</taxon>
        <taxon>Thelephoraceae</taxon>
        <taxon>Thelephora</taxon>
    </lineage>
</organism>
<dbReference type="EMBL" id="WIUZ02000011">
    <property type="protein sequence ID" value="KAF9782744.1"/>
    <property type="molecule type" value="Genomic_DNA"/>
</dbReference>
<reference evidence="2" key="2">
    <citation type="submission" date="2020-11" db="EMBL/GenBank/DDBJ databases">
        <authorList>
            <consortium name="DOE Joint Genome Institute"/>
            <person name="Kuo A."/>
            <person name="Miyauchi S."/>
            <person name="Kiss E."/>
            <person name="Drula E."/>
            <person name="Kohler A."/>
            <person name="Sanchez-Garcia M."/>
            <person name="Andreopoulos B."/>
            <person name="Barry K.W."/>
            <person name="Bonito G."/>
            <person name="Buee M."/>
            <person name="Carver A."/>
            <person name="Chen C."/>
            <person name="Cichocki N."/>
            <person name="Clum A."/>
            <person name="Culley D."/>
            <person name="Crous P.W."/>
            <person name="Fauchery L."/>
            <person name="Girlanda M."/>
            <person name="Hayes R."/>
            <person name="Keri Z."/>
            <person name="Labutti K."/>
            <person name="Lipzen A."/>
            <person name="Lombard V."/>
            <person name="Magnuson J."/>
            <person name="Maillard F."/>
            <person name="Morin E."/>
            <person name="Murat C."/>
            <person name="Nolan M."/>
            <person name="Ohm R."/>
            <person name="Pangilinan J."/>
            <person name="Pereira M."/>
            <person name="Perotto S."/>
            <person name="Peter M."/>
            <person name="Riley R."/>
            <person name="Sitrit Y."/>
            <person name="Stielow B."/>
            <person name="Szollosi G."/>
            <person name="Zifcakova L."/>
            <person name="Stursova M."/>
            <person name="Spatafora J.W."/>
            <person name="Tedersoo L."/>
            <person name="Vaario L.-M."/>
            <person name="Yamada A."/>
            <person name="Yan M."/>
            <person name="Wang P."/>
            <person name="Xu J."/>
            <person name="Bruns T."/>
            <person name="Baldrian P."/>
            <person name="Vilgalys R."/>
            <person name="Henrissat B."/>
            <person name="Grigoriev I.V."/>
            <person name="Hibbett D."/>
            <person name="Nagy L.G."/>
            <person name="Martin F.M."/>
        </authorList>
    </citation>
    <scope>NUCLEOTIDE SEQUENCE</scope>
    <source>
        <strain evidence="2">UH-Tt-Lm1</strain>
    </source>
</reference>
<dbReference type="OrthoDB" id="18320at2759"/>
<feature type="transmembrane region" description="Helical" evidence="1">
    <location>
        <begin position="6"/>
        <end position="26"/>
    </location>
</feature>
<evidence type="ECO:0000313" key="3">
    <source>
        <dbReference type="Proteomes" id="UP000736335"/>
    </source>
</evidence>
<name>A0A9P6L4T7_9AGAM</name>
<evidence type="ECO:0000256" key="1">
    <source>
        <dbReference type="SAM" id="Phobius"/>
    </source>
</evidence>
<accession>A0A9P6L4T7</accession>
<dbReference type="GO" id="GO:0006888">
    <property type="term" value="P:endoplasmic reticulum to Golgi vesicle-mediated transport"/>
    <property type="evidence" value="ECO:0007669"/>
    <property type="project" value="InterPro"/>
</dbReference>
<evidence type="ECO:0000313" key="2">
    <source>
        <dbReference type="EMBL" id="KAF9782744.1"/>
    </source>
</evidence>